<feature type="coiled-coil region" evidence="1">
    <location>
        <begin position="52"/>
        <end position="112"/>
    </location>
</feature>
<keyword evidence="6" id="KW-1185">Reference proteome</keyword>
<evidence type="ECO:0000256" key="1">
    <source>
        <dbReference type="SAM" id="Coils"/>
    </source>
</evidence>
<accession>A0A3G6IY19</accession>
<evidence type="ECO:0000256" key="3">
    <source>
        <dbReference type="SAM" id="Phobius"/>
    </source>
</evidence>
<feature type="domain" description="DUF6779" evidence="4">
    <location>
        <begin position="34"/>
        <end position="126"/>
    </location>
</feature>
<evidence type="ECO:0000313" key="6">
    <source>
        <dbReference type="Proteomes" id="UP000271587"/>
    </source>
</evidence>
<sequence>MNEKDNGQKVLIALVVLAMVASVVMMITGNLNALKLALLAALWAAALGFLLVVRYRQQAIAAREELARSRAQFEEELAYERELEQHREYEYYAEIRAQLDELRFQLEDLTGQLFDEPTMLEARATRVHELESSEEEEAESSSEPKEPETPGYPSTWATNPSGPVSAFLLPEEDNSETREFSIADIKKEAEPEEPEAPEEPAESEQRRFDTGSFTAVPWVQQTAPEPEQRHGRRRRDEHREAVSVEELLKRQRQ</sequence>
<keyword evidence="3" id="KW-0812">Transmembrane</keyword>
<proteinExistence type="predicted"/>
<feature type="transmembrane region" description="Helical" evidence="3">
    <location>
        <begin position="33"/>
        <end position="53"/>
    </location>
</feature>
<evidence type="ECO:0000256" key="2">
    <source>
        <dbReference type="SAM" id="MobiDB-lite"/>
    </source>
</evidence>
<keyword evidence="3" id="KW-1133">Transmembrane helix</keyword>
<protein>
    <recommendedName>
        <fullName evidence="4">DUF6779 domain-containing protein</fullName>
    </recommendedName>
</protein>
<name>A0A3G6IY19_9CORY</name>
<evidence type="ECO:0000259" key="4">
    <source>
        <dbReference type="Pfam" id="PF20570"/>
    </source>
</evidence>
<dbReference type="InterPro" id="IPR046706">
    <property type="entry name" value="DUF6779"/>
</dbReference>
<feature type="compositionally biased region" description="Basic and acidic residues" evidence="2">
    <location>
        <begin position="175"/>
        <end position="189"/>
    </location>
</feature>
<keyword evidence="1" id="KW-0175">Coiled coil</keyword>
<evidence type="ECO:0000313" key="5">
    <source>
        <dbReference type="EMBL" id="AZA10659.1"/>
    </source>
</evidence>
<dbReference type="AlphaFoldDB" id="A0A3G6IY19"/>
<feature type="transmembrane region" description="Helical" evidence="3">
    <location>
        <begin position="10"/>
        <end position="27"/>
    </location>
</feature>
<dbReference type="RefSeq" id="WP_245998855.1">
    <property type="nucleotide sequence ID" value="NZ_CP033897.1"/>
</dbReference>
<reference evidence="5 6" key="1">
    <citation type="submission" date="2018-11" db="EMBL/GenBank/DDBJ databases">
        <authorList>
            <person name="Kleinhagauer T."/>
            <person name="Glaeser S.P."/>
            <person name="Spergser J."/>
            <person name="Ruckert C."/>
            <person name="Kaempfer P."/>
            <person name="Busse H.-J."/>
        </authorList>
    </citation>
    <scope>NUCLEOTIDE SEQUENCE [LARGE SCALE GENOMIC DNA]</scope>
    <source>
        <strain evidence="5 6">W8</strain>
    </source>
</reference>
<organism evidence="5 6">
    <name type="scientific">Corynebacterium gerontici</name>
    <dbReference type="NCBI Taxonomy" id="2079234"/>
    <lineage>
        <taxon>Bacteria</taxon>
        <taxon>Bacillati</taxon>
        <taxon>Actinomycetota</taxon>
        <taxon>Actinomycetes</taxon>
        <taxon>Mycobacteriales</taxon>
        <taxon>Corynebacteriaceae</taxon>
        <taxon>Corynebacterium</taxon>
    </lineage>
</organism>
<dbReference type="Pfam" id="PF20570">
    <property type="entry name" value="DUF6779"/>
    <property type="match status" value="1"/>
</dbReference>
<feature type="compositionally biased region" description="Acidic residues" evidence="2">
    <location>
        <begin position="190"/>
        <end position="202"/>
    </location>
</feature>
<feature type="region of interest" description="Disordered" evidence="2">
    <location>
        <begin position="126"/>
        <end position="253"/>
    </location>
</feature>
<dbReference type="Proteomes" id="UP000271587">
    <property type="component" value="Chromosome"/>
</dbReference>
<dbReference type="EMBL" id="CP033897">
    <property type="protein sequence ID" value="AZA10659.1"/>
    <property type="molecule type" value="Genomic_DNA"/>
</dbReference>
<feature type="compositionally biased region" description="Basic and acidic residues" evidence="2">
    <location>
        <begin position="237"/>
        <end position="253"/>
    </location>
</feature>
<keyword evidence="3" id="KW-0472">Membrane</keyword>
<gene>
    <name evidence="5" type="ORF">CGERO_01625</name>
</gene>
<dbReference type="KEGG" id="cgk:CGERO_01625"/>